<evidence type="ECO:0000313" key="2">
    <source>
        <dbReference type="EMBL" id="XAI70168.1"/>
    </source>
</evidence>
<feature type="compositionally biased region" description="Basic and acidic residues" evidence="1">
    <location>
        <begin position="13"/>
        <end position="56"/>
    </location>
</feature>
<gene>
    <name evidence="2" type="ORF">Nican01_00160</name>
</gene>
<sequence>MSYYSKPLAELTPAEREETMRRSQELRRRIDEGSRPMAPDHDLTWENTNFKDFDNE</sequence>
<name>A0AAU6W114_9CAUD</name>
<dbReference type="EMBL" id="PP179318">
    <property type="protein sequence ID" value="XAI70168.1"/>
    <property type="molecule type" value="Genomic_DNA"/>
</dbReference>
<reference evidence="2" key="1">
    <citation type="journal article" date="2024" name="J. Gen. Virol.">
        <title>Novel phages of Pseudomonas syringae unveil numerous potential auxiliary metabolic genes.</title>
        <authorList>
            <person name="Feltin C."/>
            <person name="Garneau J.R."/>
            <person name="Morris C.E."/>
            <person name="Berard A."/>
            <person name="Torres-Barcelo C."/>
        </authorList>
    </citation>
    <scope>NUCLEOTIDE SEQUENCE</scope>
</reference>
<evidence type="ECO:0000256" key="1">
    <source>
        <dbReference type="SAM" id="MobiDB-lite"/>
    </source>
</evidence>
<protein>
    <submittedName>
        <fullName evidence="2">Uncharacterized protein</fullName>
    </submittedName>
</protein>
<organism evidence="2">
    <name type="scientific">Pseudomonas phage Nican01</name>
    <dbReference type="NCBI Taxonomy" id="3138540"/>
    <lineage>
        <taxon>Viruses</taxon>
        <taxon>Duplodnaviria</taxon>
        <taxon>Heunggongvirae</taxon>
        <taxon>Uroviricota</taxon>
        <taxon>Caudoviricetes</taxon>
        <taxon>Nickievirus</taxon>
    </lineage>
</organism>
<proteinExistence type="predicted"/>
<accession>A0AAU6W114</accession>
<feature type="region of interest" description="Disordered" evidence="1">
    <location>
        <begin position="1"/>
        <end position="56"/>
    </location>
</feature>